<feature type="compositionally biased region" description="Acidic residues" evidence="1">
    <location>
        <begin position="157"/>
        <end position="178"/>
    </location>
</feature>
<keyword evidence="3" id="KW-1185">Reference proteome</keyword>
<dbReference type="Proteomes" id="UP000784294">
    <property type="component" value="Unassembled WGS sequence"/>
</dbReference>
<feature type="region of interest" description="Disordered" evidence="1">
    <location>
        <begin position="97"/>
        <end position="178"/>
    </location>
</feature>
<feature type="compositionally biased region" description="Polar residues" evidence="1">
    <location>
        <begin position="100"/>
        <end position="112"/>
    </location>
</feature>
<feature type="compositionally biased region" description="Low complexity" evidence="1">
    <location>
        <begin position="134"/>
        <end position="156"/>
    </location>
</feature>
<feature type="region of interest" description="Disordered" evidence="1">
    <location>
        <begin position="60"/>
        <end position="80"/>
    </location>
</feature>
<proteinExistence type="predicted"/>
<evidence type="ECO:0000256" key="1">
    <source>
        <dbReference type="SAM" id="MobiDB-lite"/>
    </source>
</evidence>
<sequence>MSDPISYIGSSLSESLKKKENETEEKATTATCIHTFASANSKAPRTFDKIVDPKRLWYESDLSSSEESENSSTKPPLSKKKRISLISSTCILDKLDCNLSKKNGGSTNSQPSAKPKEGHKQSILSNRTCHNTYDSSQDSDGTTTSETGEVSLSSSESDSDDSFNDDTEDEDDNAAEDEDWNHLLNATFFIICYD</sequence>
<protein>
    <submittedName>
        <fullName evidence="2">Uncharacterized protein</fullName>
    </submittedName>
</protein>
<comment type="caution">
    <text evidence="2">The sequence shown here is derived from an EMBL/GenBank/DDBJ whole genome shotgun (WGS) entry which is preliminary data.</text>
</comment>
<evidence type="ECO:0000313" key="2">
    <source>
        <dbReference type="EMBL" id="VEL28497.1"/>
    </source>
</evidence>
<gene>
    <name evidence="2" type="ORF">PXEA_LOCUS21937</name>
</gene>
<organism evidence="2 3">
    <name type="scientific">Protopolystoma xenopodis</name>
    <dbReference type="NCBI Taxonomy" id="117903"/>
    <lineage>
        <taxon>Eukaryota</taxon>
        <taxon>Metazoa</taxon>
        <taxon>Spiralia</taxon>
        <taxon>Lophotrochozoa</taxon>
        <taxon>Platyhelminthes</taxon>
        <taxon>Monogenea</taxon>
        <taxon>Polyopisthocotylea</taxon>
        <taxon>Polystomatidea</taxon>
        <taxon>Polystomatidae</taxon>
        <taxon>Protopolystoma</taxon>
    </lineage>
</organism>
<dbReference type="AlphaFoldDB" id="A0A448X5D5"/>
<accession>A0A448X5D5</accession>
<evidence type="ECO:0000313" key="3">
    <source>
        <dbReference type="Proteomes" id="UP000784294"/>
    </source>
</evidence>
<name>A0A448X5D5_9PLAT</name>
<feature type="compositionally biased region" description="Polar residues" evidence="1">
    <location>
        <begin position="122"/>
        <end position="133"/>
    </location>
</feature>
<reference evidence="2" key="1">
    <citation type="submission" date="2018-11" db="EMBL/GenBank/DDBJ databases">
        <authorList>
            <consortium name="Pathogen Informatics"/>
        </authorList>
    </citation>
    <scope>NUCLEOTIDE SEQUENCE</scope>
</reference>
<dbReference type="EMBL" id="CAAALY010095498">
    <property type="protein sequence ID" value="VEL28497.1"/>
    <property type="molecule type" value="Genomic_DNA"/>
</dbReference>